<organism evidence="2 3">
    <name type="scientific">Metabacillus indicus</name>
    <name type="common">Bacillus indicus</name>
    <dbReference type="NCBI Taxonomy" id="246786"/>
    <lineage>
        <taxon>Bacteria</taxon>
        <taxon>Bacillati</taxon>
        <taxon>Bacillota</taxon>
        <taxon>Bacilli</taxon>
        <taxon>Bacillales</taxon>
        <taxon>Bacillaceae</taxon>
        <taxon>Metabacillus</taxon>
    </lineage>
</organism>
<feature type="transmembrane region" description="Helical" evidence="1">
    <location>
        <begin position="128"/>
        <end position="151"/>
    </location>
</feature>
<comment type="caution">
    <text evidence="2">The sequence shown here is derived from an EMBL/GenBank/DDBJ whole genome shotgun (WGS) entry which is preliminary data.</text>
</comment>
<dbReference type="InterPro" id="IPR014617">
    <property type="entry name" value="YphA_Bacsu"/>
</dbReference>
<keyword evidence="1" id="KW-0812">Transmembrane</keyword>
<dbReference type="RefSeq" id="WP_029280226.1">
    <property type="nucleotide sequence ID" value="NZ_CP176757.1"/>
</dbReference>
<protein>
    <recommendedName>
        <fullName evidence="4">Integral membrane protein</fullName>
    </recommendedName>
</protein>
<dbReference type="STRING" id="246786.GS18_0209645"/>
<dbReference type="Pfam" id="PF24124">
    <property type="entry name" value="YphA"/>
    <property type="match status" value="1"/>
</dbReference>
<keyword evidence="3" id="KW-1185">Reference proteome</keyword>
<evidence type="ECO:0000313" key="3">
    <source>
        <dbReference type="Proteomes" id="UP000028549"/>
    </source>
</evidence>
<feature type="transmembrane region" description="Helical" evidence="1">
    <location>
        <begin position="6"/>
        <end position="21"/>
    </location>
</feature>
<feature type="transmembrane region" description="Helical" evidence="1">
    <location>
        <begin position="28"/>
        <end position="44"/>
    </location>
</feature>
<gene>
    <name evidence="2" type="ORF">GS18_0209645</name>
</gene>
<keyword evidence="1" id="KW-1133">Transmembrane helix</keyword>
<feature type="transmembrane region" description="Helical" evidence="1">
    <location>
        <begin position="163"/>
        <end position="184"/>
    </location>
</feature>
<accession>A0A084H0F0</accession>
<reference evidence="2 3" key="1">
    <citation type="journal article" date="2005" name="Int. J. Syst. Evol. Microbiol.">
        <title>Bacillus cibi sp. nov., isolated from jeotgal, a traditional Korean fermented seafood.</title>
        <authorList>
            <person name="Yoon J.H."/>
            <person name="Lee C.H."/>
            <person name="Oh T.K."/>
        </authorList>
    </citation>
    <scope>NUCLEOTIDE SEQUENCE [LARGE SCALE GENOMIC DNA]</scope>
    <source>
        <strain evidence="2 3">DSM 16189</strain>
    </source>
</reference>
<name>A0A084H0F0_METID</name>
<keyword evidence="1" id="KW-0472">Membrane</keyword>
<proteinExistence type="predicted"/>
<evidence type="ECO:0000313" key="2">
    <source>
        <dbReference type="EMBL" id="KEZ53062.1"/>
    </source>
</evidence>
<dbReference type="EMBL" id="JNVC02000004">
    <property type="protein sequence ID" value="KEZ53062.1"/>
    <property type="molecule type" value="Genomic_DNA"/>
</dbReference>
<evidence type="ECO:0008006" key="4">
    <source>
        <dbReference type="Google" id="ProtNLM"/>
    </source>
</evidence>
<dbReference type="OrthoDB" id="2965169at2"/>
<dbReference type="PIRSF" id="PIRSF036710">
    <property type="entry name" value="YphA_Bacsu"/>
    <property type="match status" value="1"/>
</dbReference>
<feature type="transmembrane region" description="Helical" evidence="1">
    <location>
        <begin position="50"/>
        <end position="67"/>
    </location>
</feature>
<dbReference type="AlphaFoldDB" id="A0A084H0F0"/>
<sequence length="197" mass="22103">MENVFYYWILWGAWIIAVFLMKKSAKRTFLSFLLLTFIITGEMTAQVYPFTVSVPFVLTLLTGYYLISKSPRKLYSFLSVMTMSAAYAAVHLVELFDPVWFAVDRFYVVTGLLSILAIYLGKSIHERLGFLFVAIAHGDVLFYGILSRFYSGLAIGSYDYMNMAAVSLLAVCTWTGVEAAMAALNQTLQKAARGKQA</sequence>
<evidence type="ECO:0000256" key="1">
    <source>
        <dbReference type="SAM" id="Phobius"/>
    </source>
</evidence>
<feature type="transmembrane region" description="Helical" evidence="1">
    <location>
        <begin position="99"/>
        <end position="121"/>
    </location>
</feature>
<dbReference type="Proteomes" id="UP000028549">
    <property type="component" value="Unassembled WGS sequence"/>
</dbReference>
<feature type="transmembrane region" description="Helical" evidence="1">
    <location>
        <begin position="74"/>
        <end position="93"/>
    </location>
</feature>